<accession>A0A2P6QEW9</accession>
<dbReference type="EMBL" id="PDCK01000043">
    <property type="protein sequence ID" value="PRQ32734.1"/>
    <property type="molecule type" value="Genomic_DNA"/>
</dbReference>
<comment type="caution">
    <text evidence="1">The sequence shown here is derived from an EMBL/GenBank/DDBJ whole genome shotgun (WGS) entry which is preliminary data.</text>
</comment>
<proteinExistence type="predicted"/>
<dbReference type="OrthoDB" id="410307at2759"/>
<reference evidence="1 2" key="1">
    <citation type="journal article" date="2018" name="Nat. Genet.">
        <title>The Rosa genome provides new insights in the design of modern roses.</title>
        <authorList>
            <person name="Bendahmane M."/>
        </authorList>
    </citation>
    <scope>NUCLEOTIDE SEQUENCE [LARGE SCALE GENOMIC DNA]</scope>
    <source>
        <strain evidence="2">cv. Old Blush</strain>
    </source>
</reference>
<dbReference type="Gramene" id="PRQ32734">
    <property type="protein sequence ID" value="PRQ32734"/>
    <property type="gene ID" value="RchiOBHm_Chr5g0049711"/>
</dbReference>
<name>A0A2P6QEW9_ROSCH</name>
<sequence>MEQHLRGSQSPIDVFKYRRRQLSPLAPLQNLIVPQTEDGVSVAGSYGSKGQFVHDKENLRPTSFPAKNKSKAQMCKSTTSSGLCTPSPKSHVAHQVMASAVTEAAAAALTSSPKPNNTSETPITVISCKDWSPQDDGIEVILPPTESQVILPPTELPSSNEDVDASSTAGLSLVYGPTTRRRLPLFAEICPE</sequence>
<dbReference type="Proteomes" id="UP000238479">
    <property type="component" value="Chromosome 5"/>
</dbReference>
<dbReference type="STRING" id="74649.A0A2P6QEW9"/>
<keyword evidence="2" id="KW-1185">Reference proteome</keyword>
<gene>
    <name evidence="1" type="ORF">RchiOBHm_Chr5g0049711</name>
</gene>
<dbReference type="AlphaFoldDB" id="A0A2P6QEW9"/>
<organism evidence="1 2">
    <name type="scientific">Rosa chinensis</name>
    <name type="common">China rose</name>
    <dbReference type="NCBI Taxonomy" id="74649"/>
    <lineage>
        <taxon>Eukaryota</taxon>
        <taxon>Viridiplantae</taxon>
        <taxon>Streptophyta</taxon>
        <taxon>Embryophyta</taxon>
        <taxon>Tracheophyta</taxon>
        <taxon>Spermatophyta</taxon>
        <taxon>Magnoliopsida</taxon>
        <taxon>eudicotyledons</taxon>
        <taxon>Gunneridae</taxon>
        <taxon>Pentapetalae</taxon>
        <taxon>rosids</taxon>
        <taxon>fabids</taxon>
        <taxon>Rosales</taxon>
        <taxon>Rosaceae</taxon>
        <taxon>Rosoideae</taxon>
        <taxon>Rosoideae incertae sedis</taxon>
        <taxon>Rosa</taxon>
    </lineage>
</organism>
<evidence type="ECO:0000313" key="2">
    <source>
        <dbReference type="Proteomes" id="UP000238479"/>
    </source>
</evidence>
<evidence type="ECO:0000313" key="1">
    <source>
        <dbReference type="EMBL" id="PRQ32734.1"/>
    </source>
</evidence>
<protein>
    <submittedName>
        <fullName evidence="1">Uncharacterized protein</fullName>
    </submittedName>
</protein>